<feature type="transmembrane region" description="Helical" evidence="9">
    <location>
        <begin position="100"/>
        <end position="120"/>
    </location>
</feature>
<comment type="subcellular location">
    <subcellularLocation>
        <location evidence="2">Cell membrane</location>
        <topology evidence="2">Multi-pass membrane protein</topology>
    </subcellularLocation>
</comment>
<dbReference type="InterPro" id="IPR009357">
    <property type="entry name" value="Riboflavin_transptr"/>
</dbReference>
<keyword evidence="7 9" id="KW-1133">Transmembrane helix</keyword>
<dbReference type="AlphaFoldDB" id="A0A9K3D1N3"/>
<dbReference type="Proteomes" id="UP000265618">
    <property type="component" value="Unassembled WGS sequence"/>
</dbReference>
<evidence type="ECO:0000313" key="11">
    <source>
        <dbReference type="Proteomes" id="UP000265618"/>
    </source>
</evidence>
<reference evidence="10 11" key="1">
    <citation type="journal article" date="2018" name="PLoS ONE">
        <title>The draft genome of Kipferlia bialata reveals reductive genome evolution in fornicate parasites.</title>
        <authorList>
            <person name="Tanifuji G."/>
            <person name="Takabayashi S."/>
            <person name="Kume K."/>
            <person name="Takagi M."/>
            <person name="Nakayama T."/>
            <person name="Kamikawa R."/>
            <person name="Inagaki Y."/>
            <person name="Hashimoto T."/>
        </authorList>
    </citation>
    <scope>NUCLEOTIDE SEQUENCE [LARGE SCALE GENOMIC DNA]</scope>
    <source>
        <strain evidence="10">NY0173</strain>
    </source>
</reference>
<evidence type="ECO:0000256" key="6">
    <source>
        <dbReference type="ARBA" id="ARBA00022692"/>
    </source>
</evidence>
<evidence type="ECO:0000256" key="7">
    <source>
        <dbReference type="ARBA" id="ARBA00022989"/>
    </source>
</evidence>
<evidence type="ECO:0000256" key="2">
    <source>
        <dbReference type="ARBA" id="ARBA00004651"/>
    </source>
</evidence>
<proteinExistence type="inferred from homology"/>
<sequence length="366" mass="39325">TLPEGDAISSTMTLCYNMANVIPLVMVLSRGKKTGGISDDRLLLWLFVLGCLVCVALAGFWQVTLYNVSVVVLGASILSGVVGCTSIVHTFSFVAKSDPYYTSITSTGLTVSGILTALMGSAQAGMEEPQVSMFWLLVLPMQLVSVVSVILLGTERVQGMCKAEAPKSTRYENPVVSTRSWEWDQGVEAGCTTISLPLSAYLIPCAHMMWTSILIKTLTPSMLPYATERYDTDQAQVMSVLYVIFTAGNCMGRVASILNRGSPLTLNISQSILLATFAVCAIDTHLDVPALYLYAEVAAQSFIAGYTATIVYTMVTRPLYRAENGLVHGPLGVEQDKAVKRWIGLFNQGGSLIASGLGMGFSYLMG</sequence>
<keyword evidence="11" id="KW-1185">Reference proteome</keyword>
<evidence type="ECO:0000256" key="9">
    <source>
        <dbReference type="SAM" id="Phobius"/>
    </source>
</evidence>
<feature type="transmembrane region" description="Helical" evidence="9">
    <location>
        <begin position="68"/>
        <end position="88"/>
    </location>
</feature>
<feature type="transmembrane region" description="Helical" evidence="9">
    <location>
        <begin position="235"/>
        <end position="252"/>
    </location>
</feature>
<organism evidence="10 11">
    <name type="scientific">Kipferlia bialata</name>
    <dbReference type="NCBI Taxonomy" id="797122"/>
    <lineage>
        <taxon>Eukaryota</taxon>
        <taxon>Metamonada</taxon>
        <taxon>Carpediemonas-like organisms</taxon>
        <taxon>Kipferlia</taxon>
    </lineage>
</organism>
<keyword evidence="6 9" id="KW-0812">Transmembrane</keyword>
<dbReference type="PANTHER" id="PTHR12929">
    <property type="entry name" value="SOLUTE CARRIER FAMILY 52"/>
    <property type="match status" value="1"/>
</dbReference>
<feature type="non-terminal residue" evidence="10">
    <location>
        <position position="1"/>
    </location>
</feature>
<feature type="transmembrane region" description="Helical" evidence="9">
    <location>
        <begin position="264"/>
        <end position="286"/>
    </location>
</feature>
<keyword evidence="5" id="KW-1003">Cell membrane</keyword>
<comment type="catalytic activity">
    <reaction evidence="1">
        <text>riboflavin(in) = riboflavin(out)</text>
        <dbReference type="Rhea" id="RHEA:35015"/>
        <dbReference type="ChEBI" id="CHEBI:57986"/>
    </reaction>
</comment>
<name>A0A9K3D1N3_9EUKA</name>
<dbReference type="PANTHER" id="PTHR12929:SF21">
    <property type="match status" value="1"/>
</dbReference>
<protein>
    <submittedName>
        <fullName evidence="10">Uncharacterized protein</fullName>
    </submittedName>
</protein>
<evidence type="ECO:0000256" key="3">
    <source>
        <dbReference type="ARBA" id="ARBA00006366"/>
    </source>
</evidence>
<feature type="transmembrane region" description="Helical" evidence="9">
    <location>
        <begin position="132"/>
        <end position="152"/>
    </location>
</feature>
<feature type="transmembrane region" description="Helical" evidence="9">
    <location>
        <begin position="292"/>
        <end position="315"/>
    </location>
</feature>
<feature type="transmembrane region" description="Helical" evidence="9">
    <location>
        <begin position="42"/>
        <end position="62"/>
    </location>
</feature>
<dbReference type="GO" id="GO:0005886">
    <property type="term" value="C:plasma membrane"/>
    <property type="evidence" value="ECO:0007669"/>
    <property type="project" value="UniProtKB-SubCell"/>
</dbReference>
<keyword evidence="8 9" id="KW-0472">Membrane</keyword>
<gene>
    <name evidence="10" type="ORF">KIPB_009376</name>
</gene>
<accession>A0A9K3D1N3</accession>
<dbReference type="Pfam" id="PF06237">
    <property type="entry name" value="SLC52_ribofla_tr"/>
    <property type="match status" value="1"/>
</dbReference>
<comment type="similarity">
    <text evidence="3">Belongs to the riboflavin transporter family.</text>
</comment>
<dbReference type="EMBL" id="BDIP01003167">
    <property type="protein sequence ID" value="GIQ87354.1"/>
    <property type="molecule type" value="Genomic_DNA"/>
</dbReference>
<dbReference type="GO" id="GO:0032217">
    <property type="term" value="F:riboflavin transmembrane transporter activity"/>
    <property type="evidence" value="ECO:0007669"/>
    <property type="project" value="InterPro"/>
</dbReference>
<evidence type="ECO:0000256" key="8">
    <source>
        <dbReference type="ARBA" id="ARBA00023136"/>
    </source>
</evidence>
<keyword evidence="4" id="KW-0813">Transport</keyword>
<evidence type="ECO:0000256" key="1">
    <source>
        <dbReference type="ARBA" id="ARBA00000215"/>
    </source>
</evidence>
<evidence type="ECO:0000313" key="10">
    <source>
        <dbReference type="EMBL" id="GIQ87354.1"/>
    </source>
</evidence>
<feature type="transmembrane region" description="Helical" evidence="9">
    <location>
        <begin position="198"/>
        <end position="215"/>
    </location>
</feature>
<evidence type="ECO:0000256" key="5">
    <source>
        <dbReference type="ARBA" id="ARBA00022475"/>
    </source>
</evidence>
<evidence type="ECO:0000256" key="4">
    <source>
        <dbReference type="ARBA" id="ARBA00022448"/>
    </source>
</evidence>
<feature type="transmembrane region" description="Helical" evidence="9">
    <location>
        <begin position="345"/>
        <end position="365"/>
    </location>
</feature>
<comment type="caution">
    <text evidence="10">The sequence shown here is derived from an EMBL/GenBank/DDBJ whole genome shotgun (WGS) entry which is preliminary data.</text>
</comment>